<evidence type="ECO:0000256" key="1">
    <source>
        <dbReference type="ARBA" id="ARBA00008383"/>
    </source>
</evidence>
<evidence type="ECO:0000256" key="3">
    <source>
        <dbReference type="SAM" id="MobiDB-lite"/>
    </source>
</evidence>
<keyword evidence="2" id="KW-0413">Isomerase</keyword>
<protein>
    <recommendedName>
        <fullName evidence="5">Alpha-methylacyl-CoA racemase</fullName>
    </recommendedName>
</protein>
<dbReference type="PANTHER" id="PTHR48228:SF5">
    <property type="entry name" value="ALPHA-METHYLACYL-COA RACEMASE"/>
    <property type="match status" value="1"/>
</dbReference>
<feature type="region of interest" description="Disordered" evidence="3">
    <location>
        <begin position="366"/>
        <end position="403"/>
    </location>
</feature>
<name>A0A2D4GI96_MICCO</name>
<dbReference type="PANTHER" id="PTHR48228">
    <property type="entry name" value="SUCCINYL-COA--D-CITRAMALATE COA-TRANSFERASE"/>
    <property type="match status" value="1"/>
</dbReference>
<dbReference type="SUPFAM" id="SSF89796">
    <property type="entry name" value="CoA-transferase family III (CaiB/BaiF)"/>
    <property type="match status" value="1"/>
</dbReference>
<reference evidence="4" key="2">
    <citation type="submission" date="2017-11" db="EMBL/GenBank/DDBJ databases">
        <title>Coralsnake Venomics: Analyses of Venom Gland Transcriptomes and Proteomes of Six Brazilian Taxa.</title>
        <authorList>
            <person name="Aird S.D."/>
            <person name="Jorge da Silva N."/>
            <person name="Qiu L."/>
            <person name="Villar-Briones A."/>
            <person name="Aparecida-Saddi V."/>
            <person name="Campos-Telles M.P."/>
            <person name="Grau M."/>
            <person name="Mikheyev A.S."/>
        </authorList>
    </citation>
    <scope>NUCLEOTIDE SEQUENCE</scope>
    <source>
        <tissue evidence="4">Venom_gland</tissue>
    </source>
</reference>
<dbReference type="FunFam" id="3.30.1540.10:FF:000004">
    <property type="entry name" value="Probable alpha-methylacyl-CoA racemase mcr"/>
    <property type="match status" value="1"/>
</dbReference>
<dbReference type="EMBL" id="IACJ01137011">
    <property type="protein sequence ID" value="LAA59441.1"/>
    <property type="molecule type" value="Transcribed_RNA"/>
</dbReference>
<dbReference type="GO" id="GO:0008206">
    <property type="term" value="P:bile acid metabolic process"/>
    <property type="evidence" value="ECO:0007669"/>
    <property type="project" value="TreeGrafter"/>
</dbReference>
<feature type="region of interest" description="Disordered" evidence="3">
    <location>
        <begin position="1"/>
        <end position="26"/>
    </location>
</feature>
<proteinExistence type="inferred from homology"/>
<dbReference type="InterPro" id="IPR003673">
    <property type="entry name" value="CoA-Trfase_fam_III"/>
</dbReference>
<sequence length="442" mass="48878">MSLGLSRRRVSGPRPSFSMAPGRNGSTRTSACWAILRSVAEPWGCFRSSAMERLPRPCTSGLKGVRVLEMAGLAPAPLCGLILADFGAQVVRVDRWPRTPFNPDVQGRGKRSIALDLKQPQGSATLRRMAQQADVLVEPFRPGAMEKLGLGPDTLLRDNPRLIYARLTGFGQSGKYVNLAGHDINYLAVSGVMSKLGRKNENPYAPINLLADFAGGGVLCAMGIIMALYERTKSRKGQVIDASMVEGVAYLSSFLWKSQNSVLWNRGRGENLLDSGAPFYEVYKTSDGKFMAVGALEPQFYEQFIRGLGLDLQKLPSQMSFSDWPEMKKIFTDVFKKKSQAEWCEIFDGVDGCVTPVLTFDEAASHPHNEQRGSFLKNDQEEISPRPSPFLSRTPATPSFKRDPLIGEHTEEILLEYGFSKKEISQLHSLQVIELNNLKANL</sequence>
<evidence type="ECO:0000256" key="2">
    <source>
        <dbReference type="ARBA" id="ARBA00023235"/>
    </source>
</evidence>
<dbReference type="Gene3D" id="3.40.50.10540">
    <property type="entry name" value="Crotonobetainyl-coa:carnitine coa-transferase, domain 1"/>
    <property type="match status" value="1"/>
</dbReference>
<feature type="compositionally biased region" description="Basic residues" evidence="3">
    <location>
        <begin position="1"/>
        <end position="11"/>
    </location>
</feature>
<dbReference type="Gene3D" id="3.30.1540.10">
    <property type="entry name" value="formyl-coa transferase, domain 3"/>
    <property type="match status" value="1"/>
</dbReference>
<dbReference type="InterPro" id="IPR044855">
    <property type="entry name" value="CoA-Trfase_III_dom3_sf"/>
</dbReference>
<dbReference type="AlphaFoldDB" id="A0A2D4GI96"/>
<evidence type="ECO:0000313" key="4">
    <source>
        <dbReference type="EMBL" id="LAA59441.1"/>
    </source>
</evidence>
<dbReference type="GO" id="GO:0005739">
    <property type="term" value="C:mitochondrion"/>
    <property type="evidence" value="ECO:0007669"/>
    <property type="project" value="TreeGrafter"/>
</dbReference>
<reference evidence="4" key="1">
    <citation type="submission" date="2017-07" db="EMBL/GenBank/DDBJ databases">
        <authorList>
            <person name="Mikheyev A."/>
            <person name="Grau M."/>
        </authorList>
    </citation>
    <scope>NUCLEOTIDE SEQUENCE</scope>
    <source>
        <tissue evidence="4">Venom_gland</tissue>
    </source>
</reference>
<dbReference type="Pfam" id="PF02515">
    <property type="entry name" value="CoA_transf_3"/>
    <property type="match status" value="1"/>
</dbReference>
<dbReference type="InterPro" id="IPR023606">
    <property type="entry name" value="CoA-Trfase_III_dom_1_sf"/>
</dbReference>
<evidence type="ECO:0008006" key="5">
    <source>
        <dbReference type="Google" id="ProtNLM"/>
    </source>
</evidence>
<dbReference type="GO" id="GO:0008111">
    <property type="term" value="F:alpha-methylacyl-CoA racemase activity"/>
    <property type="evidence" value="ECO:0007669"/>
    <property type="project" value="TreeGrafter"/>
</dbReference>
<organism evidence="4">
    <name type="scientific">Micrurus corallinus</name>
    <name type="common">Brazilian coral snake</name>
    <dbReference type="NCBI Taxonomy" id="54390"/>
    <lineage>
        <taxon>Eukaryota</taxon>
        <taxon>Metazoa</taxon>
        <taxon>Chordata</taxon>
        <taxon>Craniata</taxon>
        <taxon>Vertebrata</taxon>
        <taxon>Euteleostomi</taxon>
        <taxon>Lepidosauria</taxon>
        <taxon>Squamata</taxon>
        <taxon>Bifurcata</taxon>
        <taxon>Unidentata</taxon>
        <taxon>Episquamata</taxon>
        <taxon>Toxicofera</taxon>
        <taxon>Serpentes</taxon>
        <taxon>Colubroidea</taxon>
        <taxon>Elapidae</taxon>
        <taxon>Elapinae</taxon>
        <taxon>Micrurus</taxon>
    </lineage>
</organism>
<dbReference type="InterPro" id="IPR050509">
    <property type="entry name" value="CoA-transferase_III"/>
</dbReference>
<accession>A0A2D4GI96</accession>
<comment type="similarity">
    <text evidence="1">Belongs to the CoA-transferase III family.</text>
</comment>